<dbReference type="AlphaFoldDB" id="A0A812U327"/>
<feature type="compositionally biased region" description="Basic and acidic residues" evidence="8">
    <location>
        <begin position="32"/>
        <end position="51"/>
    </location>
</feature>
<dbReference type="Gene3D" id="3.20.20.70">
    <property type="entry name" value="Aldolase class I"/>
    <property type="match status" value="2"/>
</dbReference>
<dbReference type="GO" id="GO:0005815">
    <property type="term" value="C:microtubule organizing center"/>
    <property type="evidence" value="ECO:0007669"/>
    <property type="project" value="InterPro"/>
</dbReference>
<dbReference type="GO" id="GO:0034453">
    <property type="term" value="P:microtubule anchoring"/>
    <property type="evidence" value="ECO:0007669"/>
    <property type="project" value="InterPro"/>
</dbReference>
<feature type="domain" description="Radical SAM core" evidence="9">
    <location>
        <begin position="278"/>
        <end position="522"/>
    </location>
</feature>
<evidence type="ECO:0000256" key="6">
    <source>
        <dbReference type="ARBA" id="ARBA00023004"/>
    </source>
</evidence>
<dbReference type="GO" id="GO:0046872">
    <property type="term" value="F:metal ion binding"/>
    <property type="evidence" value="ECO:0007669"/>
    <property type="project" value="UniProtKB-KW"/>
</dbReference>
<protein>
    <submittedName>
        <fullName evidence="10">CofH protein</fullName>
    </submittedName>
</protein>
<dbReference type="SMART" id="SM00667">
    <property type="entry name" value="LisH"/>
    <property type="match status" value="1"/>
</dbReference>
<accession>A0A812U327</accession>
<dbReference type="InterPro" id="IPR019940">
    <property type="entry name" value="CofH_family"/>
</dbReference>
<dbReference type="SFLD" id="SFLDG01064">
    <property type="entry name" value="F420__menaquinone_cofactor_bio"/>
    <property type="match status" value="1"/>
</dbReference>
<dbReference type="Proteomes" id="UP000604046">
    <property type="component" value="Unassembled WGS sequence"/>
</dbReference>
<dbReference type="InterPro" id="IPR013785">
    <property type="entry name" value="Aldolase_TIM"/>
</dbReference>
<dbReference type="InterPro" id="IPR006594">
    <property type="entry name" value="LisH"/>
</dbReference>
<feature type="compositionally biased region" description="Polar residues" evidence="8">
    <location>
        <begin position="204"/>
        <end position="216"/>
    </location>
</feature>
<dbReference type="SFLD" id="SFLDS00029">
    <property type="entry name" value="Radical_SAM"/>
    <property type="match status" value="1"/>
</dbReference>
<dbReference type="PROSITE" id="PS51918">
    <property type="entry name" value="RADICAL_SAM"/>
    <property type="match status" value="1"/>
</dbReference>
<dbReference type="EMBL" id="CAJNDS010002667">
    <property type="protein sequence ID" value="CAE7560672.1"/>
    <property type="molecule type" value="Genomic_DNA"/>
</dbReference>
<evidence type="ECO:0000256" key="8">
    <source>
        <dbReference type="SAM" id="MobiDB-lite"/>
    </source>
</evidence>
<evidence type="ECO:0000256" key="7">
    <source>
        <dbReference type="ARBA" id="ARBA00023014"/>
    </source>
</evidence>
<dbReference type="NCBIfam" id="TIGR03551">
    <property type="entry name" value="F420_cofH"/>
    <property type="match status" value="1"/>
</dbReference>
<dbReference type="PANTHER" id="PTHR43076">
    <property type="entry name" value="FO SYNTHASE (COFH)"/>
    <property type="match status" value="1"/>
</dbReference>
<dbReference type="CDD" id="cd01335">
    <property type="entry name" value="Radical_SAM"/>
    <property type="match status" value="1"/>
</dbReference>
<dbReference type="SFLD" id="SFLDG01389">
    <property type="entry name" value="menaquinone_synthsis_involved"/>
    <property type="match status" value="1"/>
</dbReference>
<dbReference type="NCBIfam" id="TIGR00423">
    <property type="entry name" value="CofH family radical SAM protein"/>
    <property type="match status" value="1"/>
</dbReference>
<dbReference type="InterPro" id="IPR020050">
    <property type="entry name" value="FO_synthase_su2"/>
</dbReference>
<dbReference type="GO" id="GO:0051539">
    <property type="term" value="F:4 iron, 4 sulfur cluster binding"/>
    <property type="evidence" value="ECO:0007669"/>
    <property type="project" value="UniProtKB-KW"/>
</dbReference>
<comment type="cofactor">
    <cofactor evidence="1">
        <name>[4Fe-4S] cluster</name>
        <dbReference type="ChEBI" id="CHEBI:49883"/>
    </cofactor>
</comment>
<dbReference type="InterPro" id="IPR034405">
    <property type="entry name" value="F420"/>
</dbReference>
<dbReference type="GO" id="GO:0016765">
    <property type="term" value="F:transferase activity, transferring alkyl or aryl (other than methyl) groups"/>
    <property type="evidence" value="ECO:0007669"/>
    <property type="project" value="InterPro"/>
</dbReference>
<keyword evidence="4" id="KW-0949">S-adenosyl-L-methionine</keyword>
<proteinExistence type="predicted"/>
<dbReference type="OrthoDB" id="5970631at2759"/>
<keyword evidence="2" id="KW-0004">4Fe-4S</keyword>
<sequence>MGVASFSRVAAECINAFNLESRLAACTQQEGPSKEQDAKKIGRNPDTDSGKEQSGLRSSLQVKAKVRAEIFAALDDEQVQRPQLPRENALINELIKEYFEYNGYYHALSVLLAESGHPEEPQFDRRFLATELRLREDDRSRSHPLIYALVRGGADAGSGPAHEEHTGPVPQQVDSPKTAGSIGTFQGKDSCTSGQLASLDPETTAGQRRSRGQSGLNGLTQVLSAVRPEVGRILESALGNHEISATDAEVLFRTTGAELPALARVADELRAQTVGGEVTYVRNRNINFTNVCVKRCGFCAFSRTGIDHEGYFLPVDEILRRAGEAHALGATEVCIQAGLPPDMDGSLYPTIARALKSEYPSLHIHAFSPEEVLWGAKRSRCSVEEYLLRLQEAGVGSLPGTSAEILDDALRQQVAKGRLSVSQWVEVISTAHRLGLPTTATMMFGFCETPKQLASHFVLLRDIQKRAQAAGQRGFTEFVPLGFVASEAPIWKASESIRVRPGPTGAEVLRAHAVARLMLNPALPGGVRNLQVSWVKEGFRMAQLMLNAGANDLGGTLMNESISTAAGAQYGQLAKPSELRRLVWELGGRSVAERRTTYDIVQRFESPASDSWECLAEAETRAESREAPAKSLEEVADSADTFGSFHRLIASPNFRFREQRKPTSTALGEAIAPSMPGSGARRFFASPAMRVVTYSPSYTMVPSYECFNACTYCNFRSPVTKEGQDWMSDAAARKKLTAPGLATVEEILVMAGEVHPAAPNRAAWVQRAESICLLALEYGFLPHTNIGPLSREEMQRLAAVNASMGLMLEQAAPLPVHRFAPSKQPSIRLDQLRQASWWASARMPTKGWCRWKSSQASLRSSSTSRR</sequence>
<organism evidence="10 11">
    <name type="scientific">Symbiodinium natans</name>
    <dbReference type="NCBI Taxonomy" id="878477"/>
    <lineage>
        <taxon>Eukaryota</taxon>
        <taxon>Sar</taxon>
        <taxon>Alveolata</taxon>
        <taxon>Dinophyceae</taxon>
        <taxon>Suessiales</taxon>
        <taxon>Symbiodiniaceae</taxon>
        <taxon>Symbiodinium</taxon>
    </lineage>
</organism>
<evidence type="ECO:0000313" key="10">
    <source>
        <dbReference type="EMBL" id="CAE7560672.1"/>
    </source>
</evidence>
<name>A0A812U327_9DINO</name>
<dbReference type="PANTHER" id="PTHR43076:SF1">
    <property type="entry name" value="LIPOYL SYNTHASE 2"/>
    <property type="match status" value="1"/>
</dbReference>
<keyword evidence="11" id="KW-1185">Reference proteome</keyword>
<evidence type="ECO:0000259" key="9">
    <source>
        <dbReference type="PROSITE" id="PS51918"/>
    </source>
</evidence>
<dbReference type="SFLD" id="SFLDG01388">
    <property type="entry name" value="7_8-didemethyl-8-hydroxy-5-dea"/>
    <property type="match status" value="1"/>
</dbReference>
<dbReference type="Gene3D" id="1.20.960.40">
    <property type="match status" value="1"/>
</dbReference>
<feature type="region of interest" description="Disordered" evidence="8">
    <location>
        <begin position="154"/>
        <end position="216"/>
    </location>
</feature>
<comment type="caution">
    <text evidence="10">The sequence shown here is derived from an EMBL/GenBank/DDBJ whole genome shotgun (WGS) entry which is preliminary data.</text>
</comment>
<evidence type="ECO:0000256" key="4">
    <source>
        <dbReference type="ARBA" id="ARBA00022691"/>
    </source>
</evidence>
<feature type="compositionally biased region" description="Polar residues" evidence="8">
    <location>
        <begin position="181"/>
        <end position="196"/>
    </location>
</feature>
<keyword evidence="5" id="KW-0479">Metal-binding</keyword>
<keyword evidence="3" id="KW-0808">Transferase</keyword>
<dbReference type="SUPFAM" id="SSF102114">
    <property type="entry name" value="Radical SAM enzymes"/>
    <property type="match status" value="2"/>
</dbReference>
<reference evidence="10" key="1">
    <citation type="submission" date="2021-02" db="EMBL/GenBank/DDBJ databases">
        <authorList>
            <person name="Dougan E. K."/>
            <person name="Rhodes N."/>
            <person name="Thang M."/>
            <person name="Chan C."/>
        </authorList>
    </citation>
    <scope>NUCLEOTIDE SEQUENCE</scope>
</reference>
<evidence type="ECO:0000256" key="1">
    <source>
        <dbReference type="ARBA" id="ARBA00001966"/>
    </source>
</evidence>
<dbReference type="PROSITE" id="PS50896">
    <property type="entry name" value="LISH"/>
    <property type="match status" value="1"/>
</dbReference>
<dbReference type="InterPro" id="IPR058240">
    <property type="entry name" value="rSAM_sf"/>
</dbReference>
<dbReference type="Pfam" id="PF09398">
    <property type="entry name" value="FOP_dimer"/>
    <property type="match status" value="1"/>
</dbReference>
<evidence type="ECO:0000313" key="11">
    <source>
        <dbReference type="Proteomes" id="UP000604046"/>
    </source>
</evidence>
<keyword evidence="7" id="KW-0411">Iron-sulfur</keyword>
<gene>
    <name evidence="10" type="primary">cofH</name>
    <name evidence="10" type="ORF">SNAT2548_LOCUS31609</name>
</gene>
<dbReference type="InterPro" id="IPR018993">
    <property type="entry name" value="FOP_dimerisation-dom_N"/>
</dbReference>
<evidence type="ECO:0000256" key="2">
    <source>
        <dbReference type="ARBA" id="ARBA00022485"/>
    </source>
</evidence>
<dbReference type="Pfam" id="PF04055">
    <property type="entry name" value="Radical_SAM"/>
    <property type="match status" value="1"/>
</dbReference>
<evidence type="ECO:0000256" key="3">
    <source>
        <dbReference type="ARBA" id="ARBA00022679"/>
    </source>
</evidence>
<evidence type="ECO:0000256" key="5">
    <source>
        <dbReference type="ARBA" id="ARBA00022723"/>
    </source>
</evidence>
<dbReference type="InterPro" id="IPR045567">
    <property type="entry name" value="CofH/MnqC-like_C"/>
</dbReference>
<dbReference type="Pfam" id="PF19288">
    <property type="entry name" value="CofH_C"/>
    <property type="match status" value="1"/>
</dbReference>
<dbReference type="GO" id="GO:0044689">
    <property type="term" value="F:7,8-didemethyl-8-hydroxy-5-deazariboflavin synthase activity"/>
    <property type="evidence" value="ECO:0007669"/>
    <property type="project" value="TreeGrafter"/>
</dbReference>
<feature type="region of interest" description="Disordered" evidence="8">
    <location>
        <begin position="26"/>
        <end position="60"/>
    </location>
</feature>
<keyword evidence="6" id="KW-0408">Iron</keyword>
<dbReference type="InterPro" id="IPR007197">
    <property type="entry name" value="rSAM"/>
</dbReference>